<dbReference type="EC" id="2.1.1.130" evidence="9"/>
<dbReference type="PANTHER" id="PTHR43467:SF2">
    <property type="entry name" value="COBALT-PRECORRIN-2 C(20)-METHYLTRANSFERASE"/>
    <property type="match status" value="1"/>
</dbReference>
<dbReference type="InterPro" id="IPR014777">
    <property type="entry name" value="4pyrrole_Mease_sub1"/>
</dbReference>
<evidence type="ECO:0000259" key="8">
    <source>
        <dbReference type="Pfam" id="PF00590"/>
    </source>
</evidence>
<dbReference type="Gene3D" id="3.40.1010.10">
    <property type="entry name" value="Cobalt-precorrin-4 Transmethylase, Domain 1"/>
    <property type="match status" value="1"/>
</dbReference>
<dbReference type="SUPFAM" id="SSF53790">
    <property type="entry name" value="Tetrapyrrole methylase"/>
    <property type="match status" value="1"/>
</dbReference>
<comment type="similarity">
    <text evidence="2 7">Belongs to the precorrin methyltransferase family.</text>
</comment>
<keyword evidence="5 9" id="KW-0808">Transferase</keyword>
<dbReference type="PANTHER" id="PTHR43467">
    <property type="entry name" value="COBALT-PRECORRIN-2 C(20)-METHYLTRANSFERASE"/>
    <property type="match status" value="1"/>
</dbReference>
<dbReference type="GO" id="GO:0030788">
    <property type="term" value="F:precorrin-2 C20-methyltransferase activity"/>
    <property type="evidence" value="ECO:0007669"/>
    <property type="project" value="UniProtKB-EC"/>
</dbReference>
<sequence length="239" mass="26164">MQPGILYGIGVGPGDPELITVKGLGILKRVPIVAFPAGVQGKPGMAQQMVAQWLNSSQVQLALSFPYVQDNDILTQAWQAAAERVWQYLELGQDVAFVSEGDVSFYSTFTYLAQALQQLHPKAVVQTIPGICSPMAAAAVLGIPLTIRAQRLVVLPALYTVGELEAVLDWADVVVLMKVSSVYEQVWKVLQQRGLLEQAYVVERATLPDQVVYAGLRFRPNLKLPYFSVLIVQVTKSPN</sequence>
<dbReference type="InterPro" id="IPR035996">
    <property type="entry name" value="4pyrrol_Methylase_sf"/>
</dbReference>
<dbReference type="RefSeq" id="WP_190424925.1">
    <property type="nucleotide sequence ID" value="NZ_JAMPKK010000101.1"/>
</dbReference>
<dbReference type="NCBIfam" id="NF004614">
    <property type="entry name" value="PRK05948.1"/>
    <property type="match status" value="1"/>
</dbReference>
<evidence type="ECO:0000256" key="5">
    <source>
        <dbReference type="ARBA" id="ARBA00022679"/>
    </source>
</evidence>
<dbReference type="GO" id="GO:0032259">
    <property type="term" value="P:methylation"/>
    <property type="evidence" value="ECO:0007669"/>
    <property type="project" value="UniProtKB-KW"/>
</dbReference>
<dbReference type="Gene3D" id="3.30.950.10">
    <property type="entry name" value="Methyltransferase, Cobalt-precorrin-4 Transmethylase, Domain 2"/>
    <property type="match status" value="1"/>
</dbReference>
<gene>
    <name evidence="9" type="ORF">NDI37_26470</name>
</gene>
<comment type="caution">
    <text evidence="9">The sequence shown here is derived from an EMBL/GenBank/DDBJ whole genome shotgun (WGS) entry which is preliminary data.</text>
</comment>
<keyword evidence="10" id="KW-1185">Reference proteome</keyword>
<evidence type="ECO:0000313" key="9">
    <source>
        <dbReference type="EMBL" id="MEP0867990.1"/>
    </source>
</evidence>
<comment type="pathway">
    <text evidence="1">Cofactor biosynthesis; adenosylcobalamin biosynthesis.</text>
</comment>
<reference evidence="9 10" key="1">
    <citation type="submission" date="2022-04" db="EMBL/GenBank/DDBJ databases">
        <title>Positive selection, recombination, and allopatry shape intraspecific diversity of widespread and dominant cyanobacteria.</title>
        <authorList>
            <person name="Wei J."/>
            <person name="Shu W."/>
            <person name="Hu C."/>
        </authorList>
    </citation>
    <scope>NUCLEOTIDE SEQUENCE [LARGE SCALE GENOMIC DNA]</scope>
    <source>
        <strain evidence="9 10">GB2-A5</strain>
    </source>
</reference>
<feature type="domain" description="Tetrapyrrole methylase" evidence="8">
    <location>
        <begin position="6"/>
        <end position="215"/>
    </location>
</feature>
<evidence type="ECO:0000256" key="7">
    <source>
        <dbReference type="PIRNR" id="PIRNR036427"/>
    </source>
</evidence>
<dbReference type="InterPro" id="IPR014776">
    <property type="entry name" value="4pyrrole_Mease_sub2"/>
</dbReference>
<keyword evidence="3" id="KW-0169">Cobalamin biosynthesis</keyword>
<keyword evidence="6" id="KW-0949">S-adenosyl-L-methionine</keyword>
<dbReference type="InterPro" id="IPR000878">
    <property type="entry name" value="4pyrrol_Mease"/>
</dbReference>
<proteinExistence type="inferred from homology"/>
<dbReference type="EMBL" id="JAMPKK010000101">
    <property type="protein sequence ID" value="MEP0867990.1"/>
    <property type="molecule type" value="Genomic_DNA"/>
</dbReference>
<organism evidence="9 10">
    <name type="scientific">Funiculus sociatus GB2-A5</name>
    <dbReference type="NCBI Taxonomy" id="2933946"/>
    <lineage>
        <taxon>Bacteria</taxon>
        <taxon>Bacillati</taxon>
        <taxon>Cyanobacteriota</taxon>
        <taxon>Cyanophyceae</taxon>
        <taxon>Coleofasciculales</taxon>
        <taxon>Coleofasciculaceae</taxon>
        <taxon>Funiculus</taxon>
    </lineage>
</organism>
<dbReference type="CDD" id="cd11645">
    <property type="entry name" value="Precorrin_2_C20_MT"/>
    <property type="match status" value="1"/>
</dbReference>
<dbReference type="Pfam" id="PF00590">
    <property type="entry name" value="TP_methylase"/>
    <property type="match status" value="1"/>
</dbReference>
<dbReference type="Proteomes" id="UP001442494">
    <property type="component" value="Unassembled WGS sequence"/>
</dbReference>
<dbReference type="InterPro" id="IPR012382">
    <property type="entry name" value="CobI/CbiL"/>
</dbReference>
<evidence type="ECO:0000256" key="6">
    <source>
        <dbReference type="ARBA" id="ARBA00022691"/>
    </source>
</evidence>
<evidence type="ECO:0000313" key="10">
    <source>
        <dbReference type="Proteomes" id="UP001442494"/>
    </source>
</evidence>
<evidence type="ECO:0000256" key="3">
    <source>
        <dbReference type="ARBA" id="ARBA00022573"/>
    </source>
</evidence>
<dbReference type="InterPro" id="IPR006364">
    <property type="entry name" value="CobI/CbiL/CobIJ_dom"/>
</dbReference>
<evidence type="ECO:0000256" key="2">
    <source>
        <dbReference type="ARBA" id="ARBA00005879"/>
    </source>
</evidence>
<protein>
    <submittedName>
        <fullName evidence="9">Precorrin-2 C(20)-methyltransferase</fullName>
        <ecNumber evidence="9">2.1.1.130</ecNumber>
    </submittedName>
</protein>
<name>A0ABV0JWZ9_9CYAN</name>
<evidence type="ECO:0000256" key="1">
    <source>
        <dbReference type="ARBA" id="ARBA00004953"/>
    </source>
</evidence>
<accession>A0ABV0JWZ9</accession>
<dbReference type="PIRSF" id="PIRSF036427">
    <property type="entry name" value="Precrrn-2_mtase"/>
    <property type="match status" value="1"/>
</dbReference>
<keyword evidence="4 9" id="KW-0489">Methyltransferase</keyword>
<evidence type="ECO:0000256" key="4">
    <source>
        <dbReference type="ARBA" id="ARBA00022603"/>
    </source>
</evidence>
<dbReference type="NCBIfam" id="TIGR01467">
    <property type="entry name" value="cobI_cbiL"/>
    <property type="match status" value="1"/>
</dbReference>